<reference evidence="8" key="1">
    <citation type="submission" date="2021-02" db="EMBL/GenBank/DDBJ databases">
        <authorList>
            <person name="Dougan E. K."/>
            <person name="Rhodes N."/>
            <person name="Thang M."/>
            <person name="Chan C."/>
        </authorList>
    </citation>
    <scope>NUCLEOTIDE SEQUENCE</scope>
</reference>
<keyword evidence="6" id="KW-0812">Transmembrane</keyword>
<dbReference type="InterPro" id="IPR011009">
    <property type="entry name" value="Kinase-like_dom_sf"/>
</dbReference>
<dbReference type="AlphaFoldDB" id="A0A812R9U0"/>
<sequence length="520" mass="56824">MELSYGYGLAVAAGGAIASSTASASAGMAAGVGSSSTAASSLLVGSMLPIGGAVAIGGIGGLVWMFSEEAWKQVLLFSEAAATSLRAAASQILDATQNQPASAEMSSRLQAEDAAREYVSDLMRKASAAASSKTAVHGWIVQASKSISEQGFQEKLEITYPSLLTAFPHRPSVGTWLRKLPTTASKTTPSSLAKELQQEGNQTLAISLSELEHEESALEGFERLHFLGRGADGEVHACRDLRSTEVVAIKSLRGDSAEQARRCLREVEMLRMLTHPGIVRLLQVLSPGLPSLTDSPFEVHLVLELMYTDLRRVIHRSITPLTHAQNVELFFQLIDAVFYLHCHAVIHRDIKPSNVLVSQTGDIKVCDFTMARGIDESARQSDLSLTVAVGSPYWRAPEVLLTQGKYGPAADMWSCGVVFAEMLGRKILFQSQDEFRGQLHVMIRTLGFPQESELRFLDPRVANWFRQNFAQHERARLSWTFHITACPASADMLNGLVRFCPHERITAQVAQRHSLFHKHC</sequence>
<dbReference type="SMART" id="SM00220">
    <property type="entry name" value="S_TKc"/>
    <property type="match status" value="1"/>
</dbReference>
<keyword evidence="4" id="KW-0418">Kinase</keyword>
<keyword evidence="6" id="KW-1133">Transmembrane helix</keyword>
<dbReference type="InterPro" id="IPR008271">
    <property type="entry name" value="Ser/Thr_kinase_AS"/>
</dbReference>
<evidence type="ECO:0000259" key="7">
    <source>
        <dbReference type="PROSITE" id="PS50011"/>
    </source>
</evidence>
<evidence type="ECO:0000313" key="8">
    <source>
        <dbReference type="EMBL" id="CAE7424836.1"/>
    </source>
</evidence>
<evidence type="ECO:0000256" key="6">
    <source>
        <dbReference type="SAM" id="Phobius"/>
    </source>
</evidence>
<evidence type="ECO:0000256" key="4">
    <source>
        <dbReference type="ARBA" id="ARBA00022777"/>
    </source>
</evidence>
<dbReference type="GO" id="GO:0005524">
    <property type="term" value="F:ATP binding"/>
    <property type="evidence" value="ECO:0007669"/>
    <property type="project" value="UniProtKB-KW"/>
</dbReference>
<dbReference type="Gene3D" id="3.30.200.20">
    <property type="entry name" value="Phosphorylase Kinase, domain 1"/>
    <property type="match status" value="1"/>
</dbReference>
<organism evidence="8 9">
    <name type="scientific">Symbiodinium natans</name>
    <dbReference type="NCBI Taxonomy" id="878477"/>
    <lineage>
        <taxon>Eukaryota</taxon>
        <taxon>Sar</taxon>
        <taxon>Alveolata</taxon>
        <taxon>Dinophyceae</taxon>
        <taxon>Suessiales</taxon>
        <taxon>Symbiodiniaceae</taxon>
        <taxon>Symbiodinium</taxon>
    </lineage>
</organism>
<keyword evidence="1" id="KW-0723">Serine/threonine-protein kinase</keyword>
<accession>A0A812R9U0</accession>
<dbReference type="InterPro" id="IPR000719">
    <property type="entry name" value="Prot_kinase_dom"/>
</dbReference>
<dbReference type="InterPro" id="IPR050117">
    <property type="entry name" value="MAPK"/>
</dbReference>
<protein>
    <submittedName>
        <fullName evidence="8">ErkA protein</fullName>
    </submittedName>
</protein>
<dbReference type="GO" id="GO:0004674">
    <property type="term" value="F:protein serine/threonine kinase activity"/>
    <property type="evidence" value="ECO:0007669"/>
    <property type="project" value="UniProtKB-KW"/>
</dbReference>
<name>A0A812R9U0_9DINO</name>
<keyword evidence="5" id="KW-0067">ATP-binding</keyword>
<dbReference type="EMBL" id="CAJNDS010002310">
    <property type="protein sequence ID" value="CAE7424836.1"/>
    <property type="molecule type" value="Genomic_DNA"/>
</dbReference>
<keyword evidence="3" id="KW-0547">Nucleotide-binding</keyword>
<evidence type="ECO:0000256" key="2">
    <source>
        <dbReference type="ARBA" id="ARBA00022679"/>
    </source>
</evidence>
<dbReference type="Pfam" id="PF00069">
    <property type="entry name" value="Pkinase"/>
    <property type="match status" value="1"/>
</dbReference>
<gene>
    <name evidence="8" type="primary">erkA</name>
    <name evidence="8" type="ORF">SNAT2548_LOCUS23119</name>
</gene>
<evidence type="ECO:0000256" key="1">
    <source>
        <dbReference type="ARBA" id="ARBA00022527"/>
    </source>
</evidence>
<feature type="transmembrane region" description="Helical" evidence="6">
    <location>
        <begin position="47"/>
        <end position="66"/>
    </location>
</feature>
<keyword evidence="2" id="KW-0808">Transferase</keyword>
<dbReference type="OrthoDB" id="61479at2759"/>
<evidence type="ECO:0000256" key="5">
    <source>
        <dbReference type="ARBA" id="ARBA00022840"/>
    </source>
</evidence>
<keyword evidence="9" id="KW-1185">Reference proteome</keyword>
<dbReference type="FunFam" id="1.10.510.10:FF:000624">
    <property type="entry name" value="Mitogen-activated protein kinase"/>
    <property type="match status" value="1"/>
</dbReference>
<dbReference type="PROSITE" id="PS00108">
    <property type="entry name" value="PROTEIN_KINASE_ST"/>
    <property type="match status" value="1"/>
</dbReference>
<dbReference type="SUPFAM" id="SSF56112">
    <property type="entry name" value="Protein kinase-like (PK-like)"/>
    <property type="match status" value="1"/>
</dbReference>
<proteinExistence type="predicted"/>
<dbReference type="Gene3D" id="1.10.510.10">
    <property type="entry name" value="Transferase(Phosphotransferase) domain 1"/>
    <property type="match status" value="1"/>
</dbReference>
<dbReference type="Proteomes" id="UP000604046">
    <property type="component" value="Unassembled WGS sequence"/>
</dbReference>
<feature type="domain" description="Protein kinase" evidence="7">
    <location>
        <begin position="221"/>
        <end position="516"/>
    </location>
</feature>
<keyword evidence="6" id="KW-0472">Membrane</keyword>
<comment type="caution">
    <text evidence="8">The sequence shown here is derived from an EMBL/GenBank/DDBJ whole genome shotgun (WGS) entry which is preliminary data.</text>
</comment>
<evidence type="ECO:0000256" key="3">
    <source>
        <dbReference type="ARBA" id="ARBA00022741"/>
    </source>
</evidence>
<dbReference type="PROSITE" id="PS50011">
    <property type="entry name" value="PROTEIN_KINASE_DOM"/>
    <property type="match status" value="1"/>
</dbReference>
<evidence type="ECO:0000313" key="9">
    <source>
        <dbReference type="Proteomes" id="UP000604046"/>
    </source>
</evidence>
<dbReference type="PANTHER" id="PTHR24055">
    <property type="entry name" value="MITOGEN-ACTIVATED PROTEIN KINASE"/>
    <property type="match status" value="1"/>
</dbReference>